<dbReference type="PANTHER" id="PTHR35867:SF1">
    <property type="entry name" value="PROTEIN RSEC"/>
    <property type="match status" value="1"/>
</dbReference>
<dbReference type="RefSeq" id="WP_208148232.1">
    <property type="nucleotide sequence ID" value="NZ_JAGETV010000005.1"/>
</dbReference>
<dbReference type="PANTHER" id="PTHR35867">
    <property type="entry name" value="PROTEIN RSEC"/>
    <property type="match status" value="1"/>
</dbReference>
<gene>
    <name evidence="2" type="ORF">J3998_04285</name>
</gene>
<evidence type="ECO:0000313" key="3">
    <source>
        <dbReference type="Proteomes" id="UP000664835"/>
    </source>
</evidence>
<name>A0ABS3Q4N5_9GAMM</name>
<evidence type="ECO:0000256" key="1">
    <source>
        <dbReference type="SAM" id="Phobius"/>
    </source>
</evidence>
<keyword evidence="1" id="KW-0812">Transmembrane</keyword>
<sequence length="177" mass="19310">MEQEKPINRPSSMLTETATVVALETDADENHFALLEVQPKNGCSGCASSGGCGTSALSQLFVSTHKKPIKVRNYIGARVGDRVEVSMDQSRLIKHSFMAYGLPLIGLLLFAVLAQNLALSLLSGDVGSQEKAQDFAELWAIAGAGFGLFSGWWITRKFYRPVVPEMQKIITSDFEQL</sequence>
<keyword evidence="1" id="KW-1133">Transmembrane helix</keyword>
<proteinExistence type="predicted"/>
<feature type="transmembrane region" description="Helical" evidence="1">
    <location>
        <begin position="138"/>
        <end position="155"/>
    </location>
</feature>
<organism evidence="2 3">
    <name type="scientific">Thiomicrorhabdus marina</name>
    <dbReference type="NCBI Taxonomy" id="2818442"/>
    <lineage>
        <taxon>Bacteria</taxon>
        <taxon>Pseudomonadati</taxon>
        <taxon>Pseudomonadota</taxon>
        <taxon>Gammaproteobacteria</taxon>
        <taxon>Thiotrichales</taxon>
        <taxon>Piscirickettsiaceae</taxon>
        <taxon>Thiomicrorhabdus</taxon>
    </lineage>
</organism>
<dbReference type="Proteomes" id="UP000664835">
    <property type="component" value="Unassembled WGS sequence"/>
</dbReference>
<accession>A0ABS3Q4N5</accession>
<protein>
    <submittedName>
        <fullName evidence="2">SoxR reducing system RseC family protein</fullName>
    </submittedName>
</protein>
<dbReference type="Pfam" id="PF04246">
    <property type="entry name" value="RseC_MucC"/>
    <property type="match status" value="1"/>
</dbReference>
<dbReference type="InterPro" id="IPR026268">
    <property type="entry name" value="RseC"/>
</dbReference>
<dbReference type="InterPro" id="IPR007359">
    <property type="entry name" value="SigmaE_reg_RseC_MucC"/>
</dbReference>
<dbReference type="EMBL" id="JAGETV010000005">
    <property type="protein sequence ID" value="MBO1926785.1"/>
    <property type="molecule type" value="Genomic_DNA"/>
</dbReference>
<keyword evidence="3" id="KW-1185">Reference proteome</keyword>
<comment type="caution">
    <text evidence="2">The sequence shown here is derived from an EMBL/GenBank/DDBJ whole genome shotgun (WGS) entry which is preliminary data.</text>
</comment>
<reference evidence="2 3" key="1">
    <citation type="submission" date="2021-03" db="EMBL/GenBank/DDBJ databases">
        <title>Thiomicrorhabdus sp.nov.,novel sulfur-oxidizing bacteria isolated from coastal sediment.</title>
        <authorList>
            <person name="Liu X."/>
        </authorList>
    </citation>
    <scope>NUCLEOTIDE SEQUENCE [LARGE SCALE GENOMIC DNA]</scope>
    <source>
        <strain evidence="2 3">6S2-11</strain>
    </source>
</reference>
<feature type="transmembrane region" description="Helical" evidence="1">
    <location>
        <begin position="97"/>
        <end position="118"/>
    </location>
</feature>
<dbReference type="PIRSF" id="PIRSF004923">
    <property type="entry name" value="RseC"/>
    <property type="match status" value="1"/>
</dbReference>
<evidence type="ECO:0000313" key="2">
    <source>
        <dbReference type="EMBL" id="MBO1926785.1"/>
    </source>
</evidence>
<keyword evidence="1" id="KW-0472">Membrane</keyword>